<sequence length="57" mass="6776">MEAVRSMIHHAHLHLILKATNYKWIYVLKIKSNGTIDEFKIRLAVKECSQNYEIEFT</sequence>
<gene>
    <name evidence="1" type="ORF">PHYPA_006967</name>
</gene>
<reference evidence="1 3" key="2">
    <citation type="journal article" date="2018" name="Plant J.">
        <title>The Physcomitrella patens chromosome-scale assembly reveals moss genome structure and evolution.</title>
        <authorList>
            <person name="Lang D."/>
            <person name="Ullrich K.K."/>
            <person name="Murat F."/>
            <person name="Fuchs J."/>
            <person name="Jenkins J."/>
            <person name="Haas F.B."/>
            <person name="Piednoel M."/>
            <person name="Gundlach H."/>
            <person name="Van Bel M."/>
            <person name="Meyberg R."/>
            <person name="Vives C."/>
            <person name="Morata J."/>
            <person name="Symeonidi A."/>
            <person name="Hiss M."/>
            <person name="Muchero W."/>
            <person name="Kamisugi Y."/>
            <person name="Saleh O."/>
            <person name="Blanc G."/>
            <person name="Decker E.L."/>
            <person name="van Gessel N."/>
            <person name="Grimwood J."/>
            <person name="Hayes R.D."/>
            <person name="Graham S.W."/>
            <person name="Gunter L.E."/>
            <person name="McDaniel S.F."/>
            <person name="Hoernstein S.N.W."/>
            <person name="Larsson A."/>
            <person name="Li F.W."/>
            <person name="Perroud P.F."/>
            <person name="Phillips J."/>
            <person name="Ranjan P."/>
            <person name="Rokshar D.S."/>
            <person name="Rothfels C.J."/>
            <person name="Schneider L."/>
            <person name="Shu S."/>
            <person name="Stevenson D.W."/>
            <person name="Thummler F."/>
            <person name="Tillich M."/>
            <person name="Villarreal Aguilar J.C."/>
            <person name="Widiez T."/>
            <person name="Wong G.K."/>
            <person name="Wymore A."/>
            <person name="Zhang Y."/>
            <person name="Zimmer A.D."/>
            <person name="Quatrano R.S."/>
            <person name="Mayer K.F.X."/>
            <person name="Goodstein D."/>
            <person name="Casacuberta J.M."/>
            <person name="Vandepoele K."/>
            <person name="Reski R."/>
            <person name="Cuming A.C."/>
            <person name="Tuskan G.A."/>
            <person name="Maumus F."/>
            <person name="Salse J."/>
            <person name="Schmutz J."/>
            <person name="Rensing S.A."/>
        </authorList>
    </citation>
    <scope>NUCLEOTIDE SEQUENCE [LARGE SCALE GENOMIC DNA]</scope>
    <source>
        <strain evidence="2 3">cv. Gransden 2004</strain>
    </source>
</reference>
<dbReference type="InParanoid" id="A0A2K1KQM0"/>
<evidence type="ECO:0000313" key="1">
    <source>
        <dbReference type="EMBL" id="PNR56070.1"/>
    </source>
</evidence>
<dbReference type="Proteomes" id="UP000006727">
    <property type="component" value="Chromosome 4"/>
</dbReference>
<evidence type="ECO:0000313" key="2">
    <source>
        <dbReference type="EnsemblPlants" id="Pp3c4_30930V3.1"/>
    </source>
</evidence>
<reference evidence="1 3" key="1">
    <citation type="journal article" date="2008" name="Science">
        <title>The Physcomitrella genome reveals evolutionary insights into the conquest of land by plants.</title>
        <authorList>
            <person name="Rensing S."/>
            <person name="Lang D."/>
            <person name="Zimmer A."/>
            <person name="Terry A."/>
            <person name="Salamov A."/>
            <person name="Shapiro H."/>
            <person name="Nishiyama T."/>
            <person name="Perroud P.-F."/>
            <person name="Lindquist E."/>
            <person name="Kamisugi Y."/>
            <person name="Tanahashi T."/>
            <person name="Sakakibara K."/>
            <person name="Fujita T."/>
            <person name="Oishi K."/>
            <person name="Shin-I T."/>
            <person name="Kuroki Y."/>
            <person name="Toyoda A."/>
            <person name="Suzuki Y."/>
            <person name="Hashimoto A."/>
            <person name="Yamaguchi K."/>
            <person name="Sugano A."/>
            <person name="Kohara Y."/>
            <person name="Fujiyama A."/>
            <person name="Anterola A."/>
            <person name="Aoki S."/>
            <person name="Ashton N."/>
            <person name="Barbazuk W.B."/>
            <person name="Barker E."/>
            <person name="Bennetzen J."/>
            <person name="Bezanilla M."/>
            <person name="Blankenship R."/>
            <person name="Cho S.H."/>
            <person name="Dutcher S."/>
            <person name="Estelle M."/>
            <person name="Fawcett J.A."/>
            <person name="Gundlach H."/>
            <person name="Hanada K."/>
            <person name="Heyl A."/>
            <person name="Hicks K.A."/>
            <person name="Hugh J."/>
            <person name="Lohr M."/>
            <person name="Mayer K."/>
            <person name="Melkozernov A."/>
            <person name="Murata T."/>
            <person name="Nelson D."/>
            <person name="Pils B."/>
            <person name="Prigge M."/>
            <person name="Reiss B."/>
            <person name="Renner T."/>
            <person name="Rombauts S."/>
            <person name="Rushton P."/>
            <person name="Sanderfoot A."/>
            <person name="Schween G."/>
            <person name="Shiu S.-H."/>
            <person name="Stueber K."/>
            <person name="Theodoulou F.L."/>
            <person name="Tu H."/>
            <person name="Van de Peer Y."/>
            <person name="Verrier P.J."/>
            <person name="Waters E."/>
            <person name="Wood A."/>
            <person name="Yang L."/>
            <person name="Cove D."/>
            <person name="Cuming A."/>
            <person name="Hasebe M."/>
            <person name="Lucas S."/>
            <person name="Mishler D.B."/>
            <person name="Reski R."/>
            <person name="Grigoriev I."/>
            <person name="Quatrano R.S."/>
            <person name="Boore J.L."/>
        </authorList>
    </citation>
    <scope>NUCLEOTIDE SEQUENCE [LARGE SCALE GENOMIC DNA]</scope>
    <source>
        <strain evidence="2 3">cv. Gransden 2004</strain>
    </source>
</reference>
<evidence type="ECO:0000313" key="3">
    <source>
        <dbReference type="Proteomes" id="UP000006727"/>
    </source>
</evidence>
<reference evidence="2" key="3">
    <citation type="submission" date="2020-12" db="UniProtKB">
        <authorList>
            <consortium name="EnsemblPlants"/>
        </authorList>
    </citation>
    <scope>IDENTIFICATION</scope>
</reference>
<dbReference type="EMBL" id="ABEU02000004">
    <property type="protein sequence ID" value="PNR56070.1"/>
    <property type="molecule type" value="Genomic_DNA"/>
</dbReference>
<dbReference type="Gramene" id="Pp3c4_30930V3.1">
    <property type="protein sequence ID" value="Pp3c4_30930V3.1"/>
    <property type="gene ID" value="Pp3c4_30930"/>
</dbReference>
<dbReference type="AlphaFoldDB" id="A0A2K1KQM0"/>
<accession>A0A2K1KQM0</accession>
<dbReference type="EnsemblPlants" id="Pp3c4_30930V3.1">
    <property type="protein sequence ID" value="Pp3c4_30930V3.1"/>
    <property type="gene ID" value="Pp3c4_30930"/>
</dbReference>
<proteinExistence type="predicted"/>
<keyword evidence="3" id="KW-1185">Reference proteome</keyword>
<name>A0A2K1KQM0_PHYPA</name>
<protein>
    <submittedName>
        <fullName evidence="1 2">Uncharacterized protein</fullName>
    </submittedName>
</protein>
<organism evidence="1">
    <name type="scientific">Physcomitrium patens</name>
    <name type="common">Spreading-leaved earth moss</name>
    <name type="synonym">Physcomitrella patens</name>
    <dbReference type="NCBI Taxonomy" id="3218"/>
    <lineage>
        <taxon>Eukaryota</taxon>
        <taxon>Viridiplantae</taxon>
        <taxon>Streptophyta</taxon>
        <taxon>Embryophyta</taxon>
        <taxon>Bryophyta</taxon>
        <taxon>Bryophytina</taxon>
        <taxon>Bryopsida</taxon>
        <taxon>Funariidae</taxon>
        <taxon>Funariales</taxon>
        <taxon>Funariaceae</taxon>
        <taxon>Physcomitrium</taxon>
    </lineage>
</organism>